<organism evidence="1 2">
    <name type="scientific">Stegodyphus mimosarum</name>
    <name type="common">African social velvet spider</name>
    <dbReference type="NCBI Taxonomy" id="407821"/>
    <lineage>
        <taxon>Eukaryota</taxon>
        <taxon>Metazoa</taxon>
        <taxon>Ecdysozoa</taxon>
        <taxon>Arthropoda</taxon>
        <taxon>Chelicerata</taxon>
        <taxon>Arachnida</taxon>
        <taxon>Araneae</taxon>
        <taxon>Araneomorphae</taxon>
        <taxon>Entelegynae</taxon>
        <taxon>Eresoidea</taxon>
        <taxon>Eresidae</taxon>
        <taxon>Stegodyphus</taxon>
    </lineage>
</organism>
<name>A0A087TYZ8_STEMI</name>
<evidence type="ECO:0000313" key="1">
    <source>
        <dbReference type="EMBL" id="KFM70337.1"/>
    </source>
</evidence>
<proteinExistence type="predicted"/>
<dbReference type="OrthoDB" id="10533296at2759"/>
<dbReference type="AlphaFoldDB" id="A0A087TYZ8"/>
<feature type="non-terminal residue" evidence="1">
    <location>
        <position position="301"/>
    </location>
</feature>
<protein>
    <submittedName>
        <fullName evidence="1">Uncharacterized protein</fullName>
    </submittedName>
</protein>
<gene>
    <name evidence="1" type="ORF">X975_19156</name>
</gene>
<evidence type="ECO:0000313" key="2">
    <source>
        <dbReference type="Proteomes" id="UP000054359"/>
    </source>
</evidence>
<dbReference type="EMBL" id="KK117389">
    <property type="protein sequence ID" value="KFM70337.1"/>
    <property type="molecule type" value="Genomic_DNA"/>
</dbReference>
<dbReference type="Proteomes" id="UP000054359">
    <property type="component" value="Unassembled WGS sequence"/>
</dbReference>
<keyword evidence="2" id="KW-1185">Reference proteome</keyword>
<accession>A0A087TYZ8</accession>
<sequence length="301" mass="34922">MLLTHNVADLVDFKTCHRFSTEVMCACRMFQEKIFLNPSDDNWGLPVLFDKPEKYQYINVISQMTASFSIPFISGNVKVFDRSLDYKEPTRSSQMLLKILQDVLLFDCHTVKYTDIFDILKKQDQINLKEKESLESAIRFRVELGSNKKKKSVKRLKPMDKLLECPPNFNVKEFQELNSSHELILCAVCKTSKNTWHGRDFAVTDFVADNSVKNLLEKEQLISIQTAKQNEQNAKLVSKQSVVETKSKQLMFLCECYKAKNNEQSLLVNLRVLEKIYFNPVLAIFLKDFVPKIIEKINNTV</sequence>
<reference evidence="1 2" key="1">
    <citation type="submission" date="2013-11" db="EMBL/GenBank/DDBJ databases">
        <title>Genome sequencing of Stegodyphus mimosarum.</title>
        <authorList>
            <person name="Bechsgaard J."/>
        </authorList>
    </citation>
    <scope>NUCLEOTIDE SEQUENCE [LARGE SCALE GENOMIC DNA]</scope>
</reference>